<keyword evidence="4" id="KW-0342">GTP-binding</keyword>
<dbReference type="OMA" id="HIGQFRK"/>
<dbReference type="SMART" id="SM00954">
    <property type="entry name" value="RelA_SpoT"/>
    <property type="match status" value="1"/>
</dbReference>
<dbReference type="GO" id="GO:0003723">
    <property type="term" value="F:RNA binding"/>
    <property type="evidence" value="ECO:0007669"/>
    <property type="project" value="UniProtKB-KW"/>
</dbReference>
<dbReference type="Pfam" id="PF02824">
    <property type="entry name" value="TGS"/>
    <property type="match status" value="1"/>
</dbReference>
<dbReference type="CDD" id="cd05399">
    <property type="entry name" value="NT_Rel-Spo_like"/>
    <property type="match status" value="1"/>
</dbReference>
<dbReference type="InterPro" id="IPR006674">
    <property type="entry name" value="HD_domain"/>
</dbReference>
<comment type="similarity">
    <text evidence="1">Belongs to the RelA/SpoT family.</text>
</comment>
<dbReference type="SMART" id="SM00471">
    <property type="entry name" value="HDc"/>
    <property type="match status" value="1"/>
</dbReference>
<sequence length="961" mass="106640">MLAAQNKSPFLHRFRSFKPHRSRFRCLLDQIAVPTFLSPVLTSDNVIAAAAKAASVHSAVSSAITQVAVTAVAIASGACLSTKVDFLWPKLQEQPGTVTLDGVDVTGFPIFNDAKVQKAIAFARKAHRGQMRKTGDPYLTHCIHTGRILAALVPSSGKRAVDTVVAGILHDVVDDTSQSLQDIQAEFGDDVVKLVASVSRLSYINQAVDTVVAGILHDVVDDTSQSLQDIQAEFGDDVVKLVASVSRLSYINQLLRRHRRVSVNQGVLGQGEASNLRVMLLGMVDDPRVVLIKLADRLHNMRTIHALPLQKAQAVAEETLIIWCSLASRLGLWALKAELEDLCFAVLQPQIFQKMRADLASMWSPTSRTGNLRRFSVKGNLIHLNENNSTSFYNGSLTFNGDVSMKDLLEAVVPFDILLERRKRANYLNSIGSNLGTCTKPKVVQDAGLALASLVICEEALEREMIISASYVPGMEITLCSRLKSLYSLYSKMKRKDTSIDKVYDARALRVVVGDKNGTLHGSAVQCCYSLLDIVHRLWTPIDGEFDDYIINPKPSGYQSLHTAVQGPDSSPLEVQIRTQRMHECAEHGLAAHWLYKETGNPFLSIDKMDEPETEASSYFSKDLEGGNSADILLSKYKSFKAGHPVLRVEGSHLLAAVIISVENDERELLVAVSFGLAASEAVADRRSFHVKRWEAYARLFKKVSDEWWFEPGHGDWCTCLEKYILCRDGMYHKQDQFGRLLPTFIQVINFTEESEYWAVVAAVFEGRQVNWITSHSKFDLVASASAEAGINNKVKLLRTMLSWEEQLRSELEALLQVINFTEQEESEYWAVVAAVFEGRQVNWITSHSKFDLVASASAEAGINNKVKLLRTMLSWEEQLRSEVSVKQTKYDSKFYDLHGSLGEVVIICWPHGEILRLKAGSTATDAAQRVGLEGKLVLINGQLVLPNTKLKDGDVVEVRI</sequence>
<dbReference type="Pfam" id="PF24500">
    <property type="entry name" value="DUF7589"/>
    <property type="match status" value="1"/>
</dbReference>
<evidence type="ECO:0000256" key="2">
    <source>
        <dbReference type="ARBA" id="ARBA00013251"/>
    </source>
</evidence>
<accession>A0A0L9TAK5</accession>
<dbReference type="Gene3D" id="3.10.20.30">
    <property type="match status" value="1"/>
</dbReference>
<dbReference type="PANTHER" id="PTHR21262:SF31">
    <property type="entry name" value="GTP PYROPHOSPHOKINASE"/>
    <property type="match status" value="1"/>
</dbReference>
<evidence type="ECO:0000256" key="5">
    <source>
        <dbReference type="PROSITE-ProRule" id="PRU00182"/>
    </source>
</evidence>
<dbReference type="InterPro" id="IPR043519">
    <property type="entry name" value="NT_sf"/>
</dbReference>
<dbReference type="InterPro" id="IPR056011">
    <property type="entry name" value="DUF7589"/>
</dbReference>
<dbReference type="EMBL" id="KQ258389">
    <property type="protein sequence ID" value="KOM27640.1"/>
    <property type="molecule type" value="Genomic_DNA"/>
</dbReference>
<evidence type="ECO:0000313" key="8">
    <source>
        <dbReference type="Proteomes" id="UP000053144"/>
    </source>
</evidence>
<dbReference type="SUPFAM" id="SSF109604">
    <property type="entry name" value="HD-domain/PDEase-like"/>
    <property type="match status" value="2"/>
</dbReference>
<proteinExistence type="inferred from homology"/>
<dbReference type="Proteomes" id="UP000053144">
    <property type="component" value="Unassembled WGS sequence"/>
</dbReference>
<dbReference type="FunFam" id="3.30.460.10:FF:000030">
    <property type="entry name" value="Putative GTP diphosphokinase RSH2 chloroplastic"/>
    <property type="match status" value="1"/>
</dbReference>
<evidence type="ECO:0000313" key="7">
    <source>
        <dbReference type="EMBL" id="KOM27640.1"/>
    </source>
</evidence>
<evidence type="ECO:0000256" key="3">
    <source>
        <dbReference type="ARBA" id="ARBA00023016"/>
    </source>
</evidence>
<name>A0A0L9TAK5_PHAAN</name>
<dbReference type="Gramene" id="KOM27640">
    <property type="protein sequence ID" value="KOM27640"/>
    <property type="gene ID" value="LR48_Vigan442s007600"/>
</dbReference>
<dbReference type="STRING" id="3914.A0A0L9TAK5"/>
<dbReference type="GO" id="GO:0015969">
    <property type="term" value="P:guanosine tetraphosphate metabolic process"/>
    <property type="evidence" value="ECO:0007669"/>
    <property type="project" value="InterPro"/>
</dbReference>
<dbReference type="Gene3D" id="3.30.460.10">
    <property type="entry name" value="Beta Polymerase, domain 2"/>
    <property type="match status" value="1"/>
</dbReference>
<reference evidence="8" key="1">
    <citation type="journal article" date="2015" name="Proc. Natl. Acad. Sci. U.S.A.">
        <title>Genome sequencing of adzuki bean (Vigna angularis) provides insight into high starch and low fat accumulation and domestication.</title>
        <authorList>
            <person name="Yang K."/>
            <person name="Tian Z."/>
            <person name="Chen C."/>
            <person name="Luo L."/>
            <person name="Zhao B."/>
            <person name="Wang Z."/>
            <person name="Yu L."/>
            <person name="Li Y."/>
            <person name="Sun Y."/>
            <person name="Li W."/>
            <person name="Chen Y."/>
            <person name="Li Y."/>
            <person name="Zhang Y."/>
            <person name="Ai D."/>
            <person name="Zhao J."/>
            <person name="Shang C."/>
            <person name="Ma Y."/>
            <person name="Wu B."/>
            <person name="Wang M."/>
            <person name="Gao L."/>
            <person name="Sun D."/>
            <person name="Zhang P."/>
            <person name="Guo F."/>
            <person name="Wang W."/>
            <person name="Li Y."/>
            <person name="Wang J."/>
            <person name="Varshney R.K."/>
            <person name="Wang J."/>
            <person name="Ling H.Q."/>
            <person name="Wan P."/>
        </authorList>
    </citation>
    <scope>NUCLEOTIDE SEQUENCE</scope>
    <source>
        <strain evidence="8">cv. Jingnong 6</strain>
    </source>
</reference>
<dbReference type="CDD" id="cd00077">
    <property type="entry name" value="HDc"/>
    <property type="match status" value="1"/>
</dbReference>
<evidence type="ECO:0000256" key="4">
    <source>
        <dbReference type="ARBA" id="ARBA00023134"/>
    </source>
</evidence>
<dbReference type="PROSITE" id="PS50889">
    <property type="entry name" value="S4"/>
    <property type="match status" value="1"/>
</dbReference>
<evidence type="ECO:0000256" key="1">
    <source>
        <dbReference type="ARBA" id="ARBA00007476"/>
    </source>
</evidence>
<keyword evidence="3" id="KW-0346">Stress response</keyword>
<dbReference type="InterPro" id="IPR012675">
    <property type="entry name" value="Beta-grasp_dom_sf"/>
</dbReference>
<dbReference type="PANTHER" id="PTHR21262">
    <property type="entry name" value="GUANOSINE-3',5'-BIS DIPHOSPHATE 3'-PYROPHOSPHOHYDROLASE"/>
    <property type="match status" value="1"/>
</dbReference>
<dbReference type="SUPFAM" id="SSF81301">
    <property type="entry name" value="Nucleotidyltransferase"/>
    <property type="match status" value="1"/>
</dbReference>
<dbReference type="GO" id="GO:0009507">
    <property type="term" value="C:chloroplast"/>
    <property type="evidence" value="ECO:0007669"/>
    <property type="project" value="TreeGrafter"/>
</dbReference>
<dbReference type="InterPro" id="IPR004095">
    <property type="entry name" value="TGS"/>
</dbReference>
<keyword evidence="4" id="KW-0547">Nucleotide-binding</keyword>
<dbReference type="GO" id="GO:0005525">
    <property type="term" value="F:GTP binding"/>
    <property type="evidence" value="ECO:0007669"/>
    <property type="project" value="UniProtKB-KW"/>
</dbReference>
<protein>
    <recommendedName>
        <fullName evidence="2">GTP diphosphokinase</fullName>
        <ecNumber evidence="2">2.7.6.5</ecNumber>
    </recommendedName>
</protein>
<organism evidence="7 8">
    <name type="scientific">Phaseolus angularis</name>
    <name type="common">Azuki bean</name>
    <name type="synonym">Vigna angularis</name>
    <dbReference type="NCBI Taxonomy" id="3914"/>
    <lineage>
        <taxon>Eukaryota</taxon>
        <taxon>Viridiplantae</taxon>
        <taxon>Streptophyta</taxon>
        <taxon>Embryophyta</taxon>
        <taxon>Tracheophyta</taxon>
        <taxon>Spermatophyta</taxon>
        <taxon>Magnoliopsida</taxon>
        <taxon>eudicotyledons</taxon>
        <taxon>Gunneridae</taxon>
        <taxon>Pentapetalae</taxon>
        <taxon>rosids</taxon>
        <taxon>fabids</taxon>
        <taxon>Fabales</taxon>
        <taxon>Fabaceae</taxon>
        <taxon>Papilionoideae</taxon>
        <taxon>50 kb inversion clade</taxon>
        <taxon>NPAAA clade</taxon>
        <taxon>indigoferoid/millettioid clade</taxon>
        <taxon>Phaseoleae</taxon>
        <taxon>Vigna</taxon>
    </lineage>
</organism>
<dbReference type="Pfam" id="PF13328">
    <property type="entry name" value="HD_4"/>
    <property type="match status" value="2"/>
</dbReference>
<dbReference type="InterPro" id="IPR007685">
    <property type="entry name" value="RelA_SpoT"/>
</dbReference>
<dbReference type="GO" id="GO:0008728">
    <property type="term" value="F:GTP diphosphokinase activity"/>
    <property type="evidence" value="ECO:0007669"/>
    <property type="project" value="UniProtKB-EC"/>
</dbReference>
<evidence type="ECO:0000259" key="6">
    <source>
        <dbReference type="PROSITE" id="PS51831"/>
    </source>
</evidence>
<dbReference type="Gene3D" id="1.10.3210.10">
    <property type="entry name" value="Hypothetical protein af1432"/>
    <property type="match status" value="2"/>
</dbReference>
<dbReference type="FunFam" id="3.10.20.30:FF:000040">
    <property type="entry name" value="Putative GTP diphosphokinase RSH3, chloroplastic isoform D"/>
    <property type="match status" value="1"/>
</dbReference>
<dbReference type="EC" id="2.7.6.5" evidence="2"/>
<feature type="domain" description="HD" evidence="6">
    <location>
        <begin position="138"/>
        <end position="301"/>
    </location>
</feature>
<gene>
    <name evidence="7" type="ORF">LR48_Vigan442s007600</name>
</gene>
<dbReference type="Pfam" id="PF04607">
    <property type="entry name" value="RelA_SpoT"/>
    <property type="match status" value="1"/>
</dbReference>
<dbReference type="FunFam" id="1.10.3210.10:FF:000001">
    <property type="entry name" value="GTP pyrophosphokinase RelA"/>
    <property type="match status" value="1"/>
</dbReference>
<keyword evidence="5" id="KW-0694">RNA-binding</keyword>
<dbReference type="AlphaFoldDB" id="A0A0L9TAK5"/>
<dbReference type="InterPro" id="IPR003607">
    <property type="entry name" value="HD/PDEase_dom"/>
</dbReference>
<dbReference type="PROSITE" id="PS51831">
    <property type="entry name" value="HD"/>
    <property type="match status" value="1"/>
</dbReference>